<evidence type="ECO:0008006" key="5">
    <source>
        <dbReference type="Google" id="ProtNLM"/>
    </source>
</evidence>
<dbReference type="RefSeq" id="WP_199870223.1">
    <property type="nucleotide sequence ID" value="NZ_JAAGPU010000019.1"/>
</dbReference>
<keyword evidence="4" id="KW-1185">Reference proteome</keyword>
<feature type="chain" id="PRO_5038755370" description="Lipoprotein" evidence="2">
    <location>
        <begin position="25"/>
        <end position="233"/>
    </location>
</feature>
<feature type="signal peptide" evidence="2">
    <location>
        <begin position="1"/>
        <end position="24"/>
    </location>
</feature>
<dbReference type="AlphaFoldDB" id="A0A6M0H739"/>
<keyword evidence="2" id="KW-0732">Signal</keyword>
<dbReference type="EMBL" id="JAAGPU010000019">
    <property type="protein sequence ID" value="NEU05392.1"/>
    <property type="molecule type" value="Genomic_DNA"/>
</dbReference>
<organism evidence="3 4">
    <name type="scientific">Clostridium senegalense</name>
    <dbReference type="NCBI Taxonomy" id="1465809"/>
    <lineage>
        <taxon>Bacteria</taxon>
        <taxon>Bacillati</taxon>
        <taxon>Bacillota</taxon>
        <taxon>Clostridia</taxon>
        <taxon>Eubacteriales</taxon>
        <taxon>Clostridiaceae</taxon>
        <taxon>Clostridium</taxon>
    </lineage>
</organism>
<dbReference type="PROSITE" id="PS51257">
    <property type="entry name" value="PROKAR_LIPOPROTEIN"/>
    <property type="match status" value="1"/>
</dbReference>
<feature type="region of interest" description="Disordered" evidence="1">
    <location>
        <begin position="30"/>
        <end position="49"/>
    </location>
</feature>
<evidence type="ECO:0000313" key="4">
    <source>
        <dbReference type="Proteomes" id="UP000481872"/>
    </source>
</evidence>
<gene>
    <name evidence="3" type="ORF">G3M99_11105</name>
</gene>
<proteinExistence type="predicted"/>
<accession>A0A6M0H739</accession>
<evidence type="ECO:0000313" key="3">
    <source>
        <dbReference type="EMBL" id="NEU05392.1"/>
    </source>
</evidence>
<evidence type="ECO:0000256" key="1">
    <source>
        <dbReference type="SAM" id="MobiDB-lite"/>
    </source>
</evidence>
<comment type="caution">
    <text evidence="3">The sequence shown here is derived from an EMBL/GenBank/DDBJ whole genome shotgun (WGS) entry which is preliminary data.</text>
</comment>
<reference evidence="3 4" key="1">
    <citation type="submission" date="2020-02" db="EMBL/GenBank/DDBJ databases">
        <title>Genome assembly of a novel Clostridium senegalense strain.</title>
        <authorList>
            <person name="Gupta T.B."/>
            <person name="Jauregui R."/>
            <person name="Maclean P."/>
            <person name="Nawarathana A."/>
            <person name="Brightwell G."/>
        </authorList>
    </citation>
    <scope>NUCLEOTIDE SEQUENCE [LARGE SCALE GENOMIC DNA]</scope>
    <source>
        <strain evidence="3 4">AGRFS4</strain>
    </source>
</reference>
<evidence type="ECO:0000256" key="2">
    <source>
        <dbReference type="SAM" id="SignalP"/>
    </source>
</evidence>
<name>A0A6M0H739_9CLOT</name>
<protein>
    <recommendedName>
        <fullName evidence="5">Lipoprotein</fullName>
    </recommendedName>
</protein>
<feature type="compositionally biased region" description="Low complexity" evidence="1">
    <location>
        <begin position="30"/>
        <end position="48"/>
    </location>
</feature>
<sequence length="233" mass="26610">MKNKKSLVSLICIFSILLVGCNINNNPSNNINNNSSISSSNTSNSTSNKHSYLDDYKQYFYTKNTPITYTGSAETGHKITFNNIESLNDYTIYTYDGLMNDGYGQDIRGKRTFTAKYKVTNDMVIESINNNDYISKNKDTLHSFIKDFVVLKGQIKKNNSWTQKTIIDGVEYEAITTITEENDTSFTTKTVIKALSFEDGKYYTETRTYELGKGLIYFSYLNNPYLEISYSLI</sequence>
<dbReference type="Proteomes" id="UP000481872">
    <property type="component" value="Unassembled WGS sequence"/>
</dbReference>